<evidence type="ECO:0000313" key="1">
    <source>
        <dbReference type="EnsemblMetazoa" id="ACHR003085-PA"/>
    </source>
</evidence>
<sequence length="1128" mass="126733">MQNNRPNEEKSIYEQTRRLVNNLPVSPAMYDGTYPAHETFTTTLVSESSVSELNFSSESPDSDSNDHFQTVEPIVELPSTPLKDGSHQPEDCMQTLSPSTIGAALEKSGTVLMQRSLNNRLAKQLEQMHTLMSNEDELVILKQNSIRTMASHPAFTQDMLRDFMEHSETMFNLVHETNGNSAQFVIGIEETESSDPDVPGCSQRPIRRSFARTIANEEQAENEFVGCFSKDNDMVLYKRTMPESPINDGNDRESIDALIAHHAQCLVEADKVTSPTVHVRQGNDDNMLALLTFSEKSSAVLKTTSAMAEGVTSEDELNKAILNTYRQLVAEPDEMISMKTQSAISPGLQQRVSHAPVHRHYLRPGVMNNLSNATSSFGLSNDSTTVPMVVQGSSKNWIKCPRMQQATEIVINLRLLLEEYILRNISVTGTVLKFVSHVLSKVMHCAREEVGDEFRSLCLVAKIKQVLSELLMPHCLEDPVQIVNQLRHTIEEIQAYPLQTQTLTGGEDAWKRLHQVLEKLSCELDHDVENPEHFIEALQYGIRRVDESCPVLDVGQEKKVVTIDPITPVESGSSVFPASSSILQIDQYEAPSVSFCKPYSCFFEHTIISIWAVLVWIMNQMNSFWEFLNAPPPPLLAEPAPSVSFHRSVLYNENSTHQQHRNDGDLINQARNLLQIALEKSAEMENAPATEEADRSVKSRSLEMFTQLLHDAGSIELKHSISRHNIHLQLHTSVSGMLEQREADDYLTMTGNIRDHDANVAVFFDARIIDLESLGKVESVMECVTRIRRLSDDVENSEILSEETVVQPAAGREQVEDEQVVSSLIEEMVYKEVFPAISTTGAEQLLREIKHCLQDLLSPVTSAVHKLCDQFTSDVVEKVHEDAPKINEQVTYEEDIERCSDQSCLVCYEPITTTDKTNEIETDDVSSPALQQSSMAEALQELLAQFRVTNERLELIDSDIGAIRNEVQQLISVQQQQQQLVPEGTKPSHSKGRRWQRKSITQTFRKSYNTAITQCLIQQQRTAFGQGVVGSYCPVEIYSCHPVPPDVLVVHWQVLDESVLHCVAGFEIFVDNKLRSVCYSNKRRTTLVGDIDLTKQHQIALHITPRAELGAACAKTTLWAPAFFLYHT</sequence>
<dbReference type="AlphaFoldDB" id="A0A182JX53"/>
<name>A0A182JX53_9DIPT</name>
<reference evidence="1" key="2">
    <citation type="submission" date="2020-05" db="UniProtKB">
        <authorList>
            <consortium name="EnsemblMetazoa"/>
        </authorList>
    </citation>
    <scope>IDENTIFICATION</scope>
    <source>
        <strain evidence="1">ACHKN1017</strain>
    </source>
</reference>
<proteinExistence type="predicted"/>
<reference evidence="2" key="1">
    <citation type="submission" date="2013-03" db="EMBL/GenBank/DDBJ databases">
        <title>The Genome Sequence of Anopheles christyi ACHKN1017.</title>
        <authorList>
            <consortium name="The Broad Institute Genomics Platform"/>
            <person name="Neafsey D.E."/>
            <person name="Besansky N."/>
            <person name="Walker B."/>
            <person name="Young S.K."/>
            <person name="Zeng Q."/>
            <person name="Gargeya S."/>
            <person name="Fitzgerald M."/>
            <person name="Haas B."/>
            <person name="Abouelleil A."/>
            <person name="Allen A.W."/>
            <person name="Alvarado L."/>
            <person name="Arachchi H.M."/>
            <person name="Berlin A.M."/>
            <person name="Chapman S.B."/>
            <person name="Gainer-Dewar J."/>
            <person name="Goldberg J."/>
            <person name="Griggs A."/>
            <person name="Gujja S."/>
            <person name="Hansen M."/>
            <person name="Howarth C."/>
            <person name="Imamovic A."/>
            <person name="Ireland A."/>
            <person name="Larimer J."/>
            <person name="McCowan C."/>
            <person name="Murphy C."/>
            <person name="Pearson M."/>
            <person name="Poon T.W."/>
            <person name="Priest M."/>
            <person name="Roberts A."/>
            <person name="Saif S."/>
            <person name="Shea T."/>
            <person name="Sisk P."/>
            <person name="Sykes S."/>
            <person name="Wortman J."/>
            <person name="Nusbaum C."/>
            <person name="Birren B."/>
        </authorList>
    </citation>
    <scope>NUCLEOTIDE SEQUENCE [LARGE SCALE GENOMIC DNA]</scope>
    <source>
        <strain evidence="2">ACHKN1017</strain>
    </source>
</reference>
<evidence type="ECO:0000313" key="2">
    <source>
        <dbReference type="Proteomes" id="UP000075881"/>
    </source>
</evidence>
<organism evidence="1 2">
    <name type="scientific">Anopheles christyi</name>
    <dbReference type="NCBI Taxonomy" id="43041"/>
    <lineage>
        <taxon>Eukaryota</taxon>
        <taxon>Metazoa</taxon>
        <taxon>Ecdysozoa</taxon>
        <taxon>Arthropoda</taxon>
        <taxon>Hexapoda</taxon>
        <taxon>Insecta</taxon>
        <taxon>Pterygota</taxon>
        <taxon>Neoptera</taxon>
        <taxon>Endopterygota</taxon>
        <taxon>Diptera</taxon>
        <taxon>Nematocera</taxon>
        <taxon>Culicoidea</taxon>
        <taxon>Culicidae</taxon>
        <taxon>Anophelinae</taxon>
        <taxon>Anopheles</taxon>
    </lineage>
</organism>
<dbReference type="EnsemblMetazoa" id="ACHR003085-RA">
    <property type="protein sequence ID" value="ACHR003085-PA"/>
    <property type="gene ID" value="ACHR003085"/>
</dbReference>
<accession>A0A182JX53</accession>
<protein>
    <submittedName>
        <fullName evidence="1">Uncharacterized protein</fullName>
    </submittedName>
</protein>
<keyword evidence="2" id="KW-1185">Reference proteome</keyword>
<dbReference type="VEuPathDB" id="VectorBase:ACHR003085"/>
<dbReference type="Proteomes" id="UP000075881">
    <property type="component" value="Unassembled WGS sequence"/>
</dbReference>